<name>A0A0A9DM56_ARUDO</name>
<dbReference type="AlphaFoldDB" id="A0A0A9DM56"/>
<protein>
    <submittedName>
        <fullName evidence="1">Uncharacterized protein</fullName>
    </submittedName>
</protein>
<dbReference type="EMBL" id="GBRH01213033">
    <property type="protein sequence ID" value="JAD84862.1"/>
    <property type="molecule type" value="Transcribed_RNA"/>
</dbReference>
<proteinExistence type="predicted"/>
<accession>A0A0A9DM56</accession>
<organism evidence="1">
    <name type="scientific">Arundo donax</name>
    <name type="common">Giant reed</name>
    <name type="synonym">Donax arundinaceus</name>
    <dbReference type="NCBI Taxonomy" id="35708"/>
    <lineage>
        <taxon>Eukaryota</taxon>
        <taxon>Viridiplantae</taxon>
        <taxon>Streptophyta</taxon>
        <taxon>Embryophyta</taxon>
        <taxon>Tracheophyta</taxon>
        <taxon>Spermatophyta</taxon>
        <taxon>Magnoliopsida</taxon>
        <taxon>Liliopsida</taxon>
        <taxon>Poales</taxon>
        <taxon>Poaceae</taxon>
        <taxon>PACMAD clade</taxon>
        <taxon>Arundinoideae</taxon>
        <taxon>Arundineae</taxon>
        <taxon>Arundo</taxon>
    </lineage>
</organism>
<reference evidence="1" key="2">
    <citation type="journal article" date="2015" name="Data Brief">
        <title>Shoot transcriptome of the giant reed, Arundo donax.</title>
        <authorList>
            <person name="Barrero R.A."/>
            <person name="Guerrero F.D."/>
            <person name="Moolhuijzen P."/>
            <person name="Goolsby J.A."/>
            <person name="Tidwell J."/>
            <person name="Bellgard S.E."/>
            <person name="Bellgard M.I."/>
        </authorList>
    </citation>
    <scope>NUCLEOTIDE SEQUENCE</scope>
    <source>
        <tissue evidence="1">Shoot tissue taken approximately 20 cm above the soil surface</tissue>
    </source>
</reference>
<reference evidence="1" key="1">
    <citation type="submission" date="2014-09" db="EMBL/GenBank/DDBJ databases">
        <authorList>
            <person name="Magalhaes I.L.F."/>
            <person name="Oliveira U."/>
            <person name="Santos F.R."/>
            <person name="Vidigal T.H.D.A."/>
            <person name="Brescovit A.D."/>
            <person name="Santos A.J."/>
        </authorList>
    </citation>
    <scope>NUCLEOTIDE SEQUENCE</scope>
    <source>
        <tissue evidence="1">Shoot tissue taken approximately 20 cm above the soil surface</tissue>
    </source>
</reference>
<evidence type="ECO:0000313" key="1">
    <source>
        <dbReference type="EMBL" id="JAD84862.1"/>
    </source>
</evidence>
<sequence>MKSWESCGILRKEVALAEGRTLVRSHSLLGDDGELSWLDPLLCKFPRRVTRRDAAAEDDVLEVLLRRHGSNRTARPTRWIEFVTSQPLAVT</sequence>